<dbReference type="InterPro" id="IPR036291">
    <property type="entry name" value="NAD(P)-bd_dom_sf"/>
</dbReference>
<dbReference type="RefSeq" id="WP_093312314.1">
    <property type="nucleotide sequence ID" value="NZ_FNYH01000017.1"/>
</dbReference>
<comment type="catalytic activity">
    <reaction evidence="7 8">
        <text>shikimate + NADP(+) = 3-dehydroshikimate + NADPH + H(+)</text>
        <dbReference type="Rhea" id="RHEA:17737"/>
        <dbReference type="ChEBI" id="CHEBI:15378"/>
        <dbReference type="ChEBI" id="CHEBI:16630"/>
        <dbReference type="ChEBI" id="CHEBI:36208"/>
        <dbReference type="ChEBI" id="CHEBI:57783"/>
        <dbReference type="ChEBI" id="CHEBI:58349"/>
        <dbReference type="EC" id="1.1.1.25"/>
    </reaction>
</comment>
<evidence type="ECO:0000256" key="6">
    <source>
        <dbReference type="ARBA" id="ARBA00023141"/>
    </source>
</evidence>
<feature type="binding site" evidence="8">
    <location>
        <position position="215"/>
    </location>
    <ligand>
        <name>NADP(+)</name>
        <dbReference type="ChEBI" id="CHEBI:58349"/>
    </ligand>
</feature>
<protein>
    <recommendedName>
        <fullName evidence="2 8">Shikimate dehydrogenase (NADP(+))</fullName>
        <shortName evidence="8">SDH</shortName>
        <ecNumber evidence="2 8">1.1.1.25</ecNumber>
    </recommendedName>
</protein>
<dbReference type="GO" id="GO:0009073">
    <property type="term" value="P:aromatic amino acid family biosynthetic process"/>
    <property type="evidence" value="ECO:0007669"/>
    <property type="project" value="UniProtKB-KW"/>
</dbReference>
<evidence type="ECO:0000256" key="2">
    <source>
        <dbReference type="ARBA" id="ARBA00012962"/>
    </source>
</evidence>
<comment type="function">
    <text evidence="8">Involved in the biosynthesis of the chorismate, which leads to the biosynthesis of aromatic amino acids. Catalyzes the reversible NADPH linked reduction of 3-dehydroshikimate (DHSA) to yield shikimate (SA).</text>
</comment>
<dbReference type="Pfam" id="PF01488">
    <property type="entry name" value="Shikimate_DH"/>
    <property type="match status" value="1"/>
</dbReference>
<keyword evidence="13" id="KW-1185">Reference proteome</keyword>
<evidence type="ECO:0000259" key="11">
    <source>
        <dbReference type="Pfam" id="PF18317"/>
    </source>
</evidence>
<evidence type="ECO:0000313" key="13">
    <source>
        <dbReference type="Proteomes" id="UP000242999"/>
    </source>
</evidence>
<keyword evidence="5 8" id="KW-0560">Oxidoreductase</keyword>
<feature type="active site" description="Proton acceptor" evidence="8">
    <location>
        <position position="65"/>
    </location>
</feature>
<dbReference type="EC" id="1.1.1.25" evidence="2 8"/>
<feature type="binding site" evidence="8">
    <location>
        <position position="217"/>
    </location>
    <ligand>
        <name>shikimate</name>
        <dbReference type="ChEBI" id="CHEBI:36208"/>
    </ligand>
</feature>
<name>A0A1H6UF27_9GAMM</name>
<keyword evidence="3 8" id="KW-0028">Amino-acid biosynthesis</keyword>
<accession>A0A1H6UF27</accession>
<dbReference type="GO" id="GO:0004764">
    <property type="term" value="F:shikimate 3-dehydrogenase (NADP+) activity"/>
    <property type="evidence" value="ECO:0007669"/>
    <property type="project" value="UniProtKB-UniRule"/>
</dbReference>
<evidence type="ECO:0000256" key="4">
    <source>
        <dbReference type="ARBA" id="ARBA00022857"/>
    </source>
</evidence>
<dbReference type="AlphaFoldDB" id="A0A1H6UF27"/>
<dbReference type="Pfam" id="PF08501">
    <property type="entry name" value="Shikimate_dh_N"/>
    <property type="match status" value="1"/>
</dbReference>
<comment type="caution">
    <text evidence="8">Lacks conserved residue(s) required for the propagation of feature annotation.</text>
</comment>
<comment type="subunit">
    <text evidence="8">Homodimer.</text>
</comment>
<dbReference type="InterPro" id="IPR006151">
    <property type="entry name" value="Shikm_DH/Glu-tRNA_Rdtase"/>
</dbReference>
<dbReference type="SUPFAM" id="SSF51735">
    <property type="entry name" value="NAD(P)-binding Rossmann-fold domains"/>
    <property type="match status" value="1"/>
</dbReference>
<dbReference type="GO" id="GO:0050661">
    <property type="term" value="F:NADP binding"/>
    <property type="evidence" value="ECO:0007669"/>
    <property type="project" value="InterPro"/>
</dbReference>
<dbReference type="GO" id="GO:0008652">
    <property type="term" value="P:amino acid biosynthetic process"/>
    <property type="evidence" value="ECO:0007669"/>
    <property type="project" value="UniProtKB-KW"/>
</dbReference>
<dbReference type="NCBIfam" id="NF001310">
    <property type="entry name" value="PRK00258.1-2"/>
    <property type="match status" value="1"/>
</dbReference>
<evidence type="ECO:0000256" key="3">
    <source>
        <dbReference type="ARBA" id="ARBA00022605"/>
    </source>
</evidence>
<dbReference type="Gene3D" id="3.40.50.720">
    <property type="entry name" value="NAD(P)-binding Rossmann-like Domain"/>
    <property type="match status" value="1"/>
</dbReference>
<feature type="binding site" evidence="8">
    <location>
        <begin position="14"/>
        <end position="16"/>
    </location>
    <ligand>
        <name>shikimate</name>
        <dbReference type="ChEBI" id="CHEBI:36208"/>
    </ligand>
</feature>
<dbReference type="PANTHER" id="PTHR21089:SF1">
    <property type="entry name" value="BIFUNCTIONAL 3-DEHYDROQUINATE DEHYDRATASE_SHIKIMATE DEHYDROGENASE, CHLOROPLASTIC"/>
    <property type="match status" value="1"/>
</dbReference>
<dbReference type="GO" id="GO:0019632">
    <property type="term" value="P:shikimate metabolic process"/>
    <property type="evidence" value="ECO:0007669"/>
    <property type="project" value="InterPro"/>
</dbReference>
<reference evidence="13" key="1">
    <citation type="submission" date="2016-10" db="EMBL/GenBank/DDBJ databases">
        <authorList>
            <person name="Varghese N."/>
            <person name="Submissions S."/>
        </authorList>
    </citation>
    <scope>NUCLEOTIDE SEQUENCE [LARGE SCALE GENOMIC DNA]</scope>
    <source>
        <strain evidence="13">DSM 7165</strain>
    </source>
</reference>
<dbReference type="SUPFAM" id="SSF53223">
    <property type="entry name" value="Aminoacid dehydrogenase-like, N-terminal domain"/>
    <property type="match status" value="1"/>
</dbReference>
<dbReference type="Pfam" id="PF18317">
    <property type="entry name" value="SDH_C"/>
    <property type="match status" value="1"/>
</dbReference>
<comment type="pathway">
    <text evidence="1 8">Metabolic intermediate biosynthesis; chorismate biosynthesis; chorismate from D-erythrose 4-phosphate and phosphoenolpyruvate: step 4/7.</text>
</comment>
<feature type="binding site" evidence="8">
    <location>
        <begin position="152"/>
        <end position="157"/>
    </location>
    <ligand>
        <name>NADP(+)</name>
        <dbReference type="ChEBI" id="CHEBI:58349"/>
    </ligand>
</feature>
<dbReference type="GO" id="GO:0009423">
    <property type="term" value="P:chorismate biosynthetic process"/>
    <property type="evidence" value="ECO:0007669"/>
    <property type="project" value="UniProtKB-UniRule"/>
</dbReference>
<feature type="binding site" evidence="8">
    <location>
        <position position="246"/>
    </location>
    <ligand>
        <name>shikimate</name>
        <dbReference type="ChEBI" id="CHEBI:36208"/>
    </ligand>
</feature>
<dbReference type="CDD" id="cd01065">
    <property type="entry name" value="NAD_bind_Shikimate_DH"/>
    <property type="match status" value="1"/>
</dbReference>
<organism evidence="12 13">
    <name type="scientific">Allopseudospirillum japonicum</name>
    <dbReference type="NCBI Taxonomy" id="64971"/>
    <lineage>
        <taxon>Bacteria</taxon>
        <taxon>Pseudomonadati</taxon>
        <taxon>Pseudomonadota</taxon>
        <taxon>Gammaproteobacteria</taxon>
        <taxon>Oceanospirillales</taxon>
        <taxon>Oceanospirillaceae</taxon>
        <taxon>Allopseudospirillum</taxon>
    </lineage>
</organism>
<feature type="binding site" evidence="8">
    <location>
        <position position="86"/>
    </location>
    <ligand>
        <name>shikimate</name>
        <dbReference type="ChEBI" id="CHEBI:36208"/>
    </ligand>
</feature>
<keyword evidence="6 8" id="KW-0057">Aromatic amino acid biosynthesis</keyword>
<feature type="binding site" evidence="8">
    <location>
        <position position="103"/>
    </location>
    <ligand>
        <name>shikimate</name>
        <dbReference type="ChEBI" id="CHEBI:36208"/>
    </ligand>
</feature>
<dbReference type="GO" id="GO:0005829">
    <property type="term" value="C:cytosol"/>
    <property type="evidence" value="ECO:0007669"/>
    <property type="project" value="TreeGrafter"/>
</dbReference>
<dbReference type="OrthoDB" id="9776868at2"/>
<feature type="binding site" evidence="8">
    <location>
        <position position="61"/>
    </location>
    <ligand>
        <name>shikimate</name>
        <dbReference type="ChEBI" id="CHEBI:36208"/>
    </ligand>
</feature>
<evidence type="ECO:0000256" key="5">
    <source>
        <dbReference type="ARBA" id="ARBA00023002"/>
    </source>
</evidence>
<comment type="similarity">
    <text evidence="8">Belongs to the shikimate dehydrogenase family.</text>
</comment>
<dbReference type="HAMAP" id="MF_00222">
    <property type="entry name" value="Shikimate_DH_AroE"/>
    <property type="match status" value="1"/>
</dbReference>
<evidence type="ECO:0000256" key="8">
    <source>
        <dbReference type="HAMAP-Rule" id="MF_00222"/>
    </source>
</evidence>
<dbReference type="InterPro" id="IPR011342">
    <property type="entry name" value="Shikimate_DH"/>
</dbReference>
<evidence type="ECO:0000259" key="10">
    <source>
        <dbReference type="Pfam" id="PF08501"/>
    </source>
</evidence>
<evidence type="ECO:0000259" key="9">
    <source>
        <dbReference type="Pfam" id="PF01488"/>
    </source>
</evidence>
<feature type="domain" description="SDH C-terminal" evidence="11">
    <location>
        <begin position="239"/>
        <end position="269"/>
    </location>
</feature>
<feature type="binding site" evidence="8">
    <location>
        <position position="239"/>
    </location>
    <ligand>
        <name>NADP(+)</name>
        <dbReference type="ChEBI" id="CHEBI:58349"/>
    </ligand>
</feature>
<proteinExistence type="inferred from homology"/>
<dbReference type="InterPro" id="IPR022893">
    <property type="entry name" value="Shikimate_DH_fam"/>
</dbReference>
<feature type="domain" description="Quinate/shikimate 5-dehydrogenase/glutamyl-tRNA reductase" evidence="9">
    <location>
        <begin position="118"/>
        <end position="193"/>
    </location>
</feature>
<evidence type="ECO:0000256" key="1">
    <source>
        <dbReference type="ARBA" id="ARBA00004871"/>
    </source>
</evidence>
<dbReference type="NCBIfam" id="TIGR00507">
    <property type="entry name" value="aroE"/>
    <property type="match status" value="1"/>
</dbReference>
<dbReference type="InterPro" id="IPR046346">
    <property type="entry name" value="Aminoacid_DH-like_N_sf"/>
</dbReference>
<dbReference type="Proteomes" id="UP000242999">
    <property type="component" value="Unassembled WGS sequence"/>
</dbReference>
<sequence>MDQYAVFGHPIAHSRSPQIHRMFAQQTQENLEYQAILAPLEGFAASWRTFVAQGGCGANVTVPFKQEALSVCDTLSTRAQQAQAVNTLIVDQQSGQVQGDNTDGVGLVRDIQTHLNYSLANKRVLILGAGGAVRGIIQPLLEQGVHTLHIANRTPQKAQALVVAFTGPLSASALDTLDQMAAFDVVINATSASLSGQMPTLPASLLTTKSLAYDLVYSAQATPFMQWAQQAGAGQVADGLGMLVEQAAEAFYLWRQVRPHSAPVLAALRAQLSANQGK</sequence>
<feature type="domain" description="Shikimate dehydrogenase substrate binding N-terminal" evidence="10">
    <location>
        <begin position="6"/>
        <end position="88"/>
    </location>
</feature>
<keyword evidence="4 8" id="KW-0521">NADP</keyword>
<evidence type="ECO:0000256" key="7">
    <source>
        <dbReference type="ARBA" id="ARBA00049442"/>
    </source>
</evidence>
<dbReference type="STRING" id="64971.SAMN05421831_11715"/>
<feature type="binding site" evidence="8">
    <location>
        <begin position="128"/>
        <end position="132"/>
    </location>
    <ligand>
        <name>NADP(+)</name>
        <dbReference type="ChEBI" id="CHEBI:58349"/>
    </ligand>
</feature>
<dbReference type="Gene3D" id="3.40.50.10860">
    <property type="entry name" value="Leucine Dehydrogenase, chain A, domain 1"/>
    <property type="match status" value="1"/>
</dbReference>
<dbReference type="EMBL" id="FNYH01000017">
    <property type="protein sequence ID" value="SEI90929.1"/>
    <property type="molecule type" value="Genomic_DNA"/>
</dbReference>
<gene>
    <name evidence="8" type="primary">aroE</name>
    <name evidence="12" type="ORF">SAMN05421831_11715</name>
</gene>
<dbReference type="UniPathway" id="UPA00053">
    <property type="reaction ID" value="UER00087"/>
</dbReference>
<dbReference type="InterPro" id="IPR013708">
    <property type="entry name" value="Shikimate_DH-bd_N"/>
</dbReference>
<evidence type="ECO:0000313" key="12">
    <source>
        <dbReference type="EMBL" id="SEI90929.1"/>
    </source>
</evidence>
<dbReference type="PANTHER" id="PTHR21089">
    <property type="entry name" value="SHIKIMATE DEHYDROGENASE"/>
    <property type="match status" value="1"/>
</dbReference>
<dbReference type="FunFam" id="3.40.50.10860:FF:000006">
    <property type="entry name" value="Shikimate dehydrogenase (NADP(+))"/>
    <property type="match status" value="1"/>
</dbReference>
<dbReference type="InterPro" id="IPR041121">
    <property type="entry name" value="SDH_C"/>
</dbReference>